<dbReference type="Pfam" id="PF20684">
    <property type="entry name" value="Fung_rhodopsin"/>
    <property type="match status" value="1"/>
</dbReference>
<feature type="transmembrane region" description="Helical" evidence="7">
    <location>
        <begin position="139"/>
        <end position="168"/>
    </location>
</feature>
<dbReference type="Proteomes" id="UP001194746">
    <property type="component" value="Unassembled WGS sequence"/>
</dbReference>
<keyword evidence="2 7" id="KW-0812">Transmembrane</keyword>
<keyword evidence="4 7" id="KW-0472">Membrane</keyword>
<protein>
    <recommendedName>
        <fullName evidence="8">Rhodopsin domain-containing protein</fullName>
    </recommendedName>
</protein>
<comment type="caution">
    <text evidence="9">The sequence shown here is derived from an EMBL/GenBank/DDBJ whole genome shotgun (WGS) entry which is preliminary data.</text>
</comment>
<dbReference type="InterPro" id="IPR052337">
    <property type="entry name" value="SAT4-like"/>
</dbReference>
<feature type="transmembrane region" description="Helical" evidence="7">
    <location>
        <begin position="60"/>
        <end position="85"/>
    </location>
</feature>
<reference evidence="9" key="1">
    <citation type="journal article" date="2019" name="Beilstein J. Org. Chem.">
        <title>Nanangenines: drimane sesquiterpenoids as the dominant metabolite cohort of a novel Australian fungus, Aspergillus nanangensis.</title>
        <authorList>
            <person name="Lacey H.J."/>
            <person name="Gilchrist C.L.M."/>
            <person name="Crombie A."/>
            <person name="Kalaitzis J.A."/>
            <person name="Vuong D."/>
            <person name="Rutledge P.J."/>
            <person name="Turner P."/>
            <person name="Pitt J.I."/>
            <person name="Lacey E."/>
            <person name="Chooi Y.H."/>
            <person name="Piggott A.M."/>
        </authorList>
    </citation>
    <scope>NUCLEOTIDE SEQUENCE</scope>
    <source>
        <strain evidence="9">MST-FP2251</strain>
    </source>
</reference>
<dbReference type="EMBL" id="VCAU01000013">
    <property type="protein sequence ID" value="KAF9892322.1"/>
    <property type="molecule type" value="Genomic_DNA"/>
</dbReference>
<feature type="transmembrane region" description="Helical" evidence="7">
    <location>
        <begin position="220"/>
        <end position="238"/>
    </location>
</feature>
<name>A0AAD4CV71_ASPNN</name>
<comment type="similarity">
    <text evidence="5">Belongs to the SAT4 family.</text>
</comment>
<evidence type="ECO:0000256" key="7">
    <source>
        <dbReference type="SAM" id="Phobius"/>
    </source>
</evidence>
<evidence type="ECO:0000256" key="1">
    <source>
        <dbReference type="ARBA" id="ARBA00004141"/>
    </source>
</evidence>
<dbReference type="InterPro" id="IPR049326">
    <property type="entry name" value="Rhodopsin_dom_fungi"/>
</dbReference>
<gene>
    <name evidence="9" type="ORF">FE257_002099</name>
</gene>
<evidence type="ECO:0000313" key="10">
    <source>
        <dbReference type="Proteomes" id="UP001194746"/>
    </source>
</evidence>
<feature type="compositionally biased region" description="Polar residues" evidence="6">
    <location>
        <begin position="308"/>
        <end position="324"/>
    </location>
</feature>
<sequence length="348" mass="39603">MRNAPPEVVESWPKPNYENPDYQGPQLLIVGVILVTISVIVVALRLWVRLYMKTTAGWDDWLMVVALVLIICSTVTSNLGTTYGWGVHIWDIRPEMATPSLMTSWFNQLQLIIIMTLVKLSLLISYLRFLTKAIHRKLTWGMIGLTTAWGIAYMITMFTACIPLRAYWETLQSDSENCTNKSSATMSFSITNMVTDLMVLVVPIPVLWNLKLPMRERLGLIALMSLGLLACVASGIRIFYTYQTLNVTYDITWDGYQIWLWILIEVNLAVMCASIPTLRPLARRYFPRLGFRNSTYRHGRAAYATHMGSPTSPTGRFSQKTDQQMVHRTDSTEALRQDVYPMNSPTSV</sequence>
<feature type="domain" description="Rhodopsin" evidence="8">
    <location>
        <begin position="44"/>
        <end position="284"/>
    </location>
</feature>
<dbReference type="PANTHER" id="PTHR33048">
    <property type="entry name" value="PTH11-LIKE INTEGRAL MEMBRANE PROTEIN (AFU_ORTHOLOGUE AFUA_5G11245)"/>
    <property type="match status" value="1"/>
</dbReference>
<dbReference type="PANTHER" id="PTHR33048:SF129">
    <property type="entry name" value="INTEGRAL MEMBRANE PROTEIN-RELATED"/>
    <property type="match status" value="1"/>
</dbReference>
<evidence type="ECO:0000313" key="9">
    <source>
        <dbReference type="EMBL" id="KAF9892322.1"/>
    </source>
</evidence>
<reference evidence="9" key="2">
    <citation type="submission" date="2020-02" db="EMBL/GenBank/DDBJ databases">
        <authorList>
            <person name="Gilchrist C.L.M."/>
            <person name="Chooi Y.-H."/>
        </authorList>
    </citation>
    <scope>NUCLEOTIDE SEQUENCE</scope>
    <source>
        <strain evidence="9">MST-FP2251</strain>
    </source>
</reference>
<evidence type="ECO:0000256" key="2">
    <source>
        <dbReference type="ARBA" id="ARBA00022692"/>
    </source>
</evidence>
<evidence type="ECO:0000256" key="5">
    <source>
        <dbReference type="ARBA" id="ARBA00038359"/>
    </source>
</evidence>
<evidence type="ECO:0000256" key="3">
    <source>
        <dbReference type="ARBA" id="ARBA00022989"/>
    </source>
</evidence>
<dbReference type="GO" id="GO:0016020">
    <property type="term" value="C:membrane"/>
    <property type="evidence" value="ECO:0007669"/>
    <property type="project" value="UniProtKB-SubCell"/>
</dbReference>
<evidence type="ECO:0000256" key="4">
    <source>
        <dbReference type="ARBA" id="ARBA00023136"/>
    </source>
</evidence>
<organism evidence="9 10">
    <name type="scientific">Aspergillus nanangensis</name>
    <dbReference type="NCBI Taxonomy" id="2582783"/>
    <lineage>
        <taxon>Eukaryota</taxon>
        <taxon>Fungi</taxon>
        <taxon>Dikarya</taxon>
        <taxon>Ascomycota</taxon>
        <taxon>Pezizomycotina</taxon>
        <taxon>Eurotiomycetes</taxon>
        <taxon>Eurotiomycetidae</taxon>
        <taxon>Eurotiales</taxon>
        <taxon>Aspergillaceae</taxon>
        <taxon>Aspergillus</taxon>
        <taxon>Aspergillus subgen. Circumdati</taxon>
    </lineage>
</organism>
<proteinExistence type="inferred from homology"/>
<keyword evidence="3 7" id="KW-1133">Transmembrane helix</keyword>
<feature type="transmembrane region" description="Helical" evidence="7">
    <location>
        <begin position="27"/>
        <end position="48"/>
    </location>
</feature>
<keyword evidence="10" id="KW-1185">Reference proteome</keyword>
<feature type="region of interest" description="Disordered" evidence="6">
    <location>
        <begin position="306"/>
        <end position="328"/>
    </location>
</feature>
<dbReference type="AlphaFoldDB" id="A0AAD4CV71"/>
<feature type="transmembrane region" description="Helical" evidence="7">
    <location>
        <begin position="258"/>
        <end position="278"/>
    </location>
</feature>
<evidence type="ECO:0000256" key="6">
    <source>
        <dbReference type="SAM" id="MobiDB-lite"/>
    </source>
</evidence>
<accession>A0AAD4CV71</accession>
<comment type="subcellular location">
    <subcellularLocation>
        <location evidence="1">Membrane</location>
        <topology evidence="1">Multi-pass membrane protein</topology>
    </subcellularLocation>
</comment>
<feature type="transmembrane region" description="Helical" evidence="7">
    <location>
        <begin position="105"/>
        <end position="127"/>
    </location>
</feature>
<evidence type="ECO:0000259" key="8">
    <source>
        <dbReference type="Pfam" id="PF20684"/>
    </source>
</evidence>
<feature type="transmembrane region" description="Helical" evidence="7">
    <location>
        <begin position="188"/>
        <end position="208"/>
    </location>
</feature>